<sequence>MRKPRKEDYGKPESCRVINLLDVWGKVLERIVGKRLKKWGKRGMGEEQFGVRRGRS</sequence>
<evidence type="ECO:0000313" key="2">
    <source>
        <dbReference type="Proteomes" id="UP000246991"/>
    </source>
</evidence>
<comment type="caution">
    <text evidence="1">The sequence shown here is derived from an EMBL/GenBank/DDBJ whole genome shotgun (WGS) entry which is preliminary data.</text>
</comment>
<gene>
    <name evidence="1" type="ORF">C7212DRAFT_314736</name>
</gene>
<evidence type="ECO:0000313" key="1">
    <source>
        <dbReference type="EMBL" id="PWW77595.1"/>
    </source>
</evidence>
<organism evidence="1 2">
    <name type="scientific">Tuber magnatum</name>
    <name type="common">white Piedmont truffle</name>
    <dbReference type="NCBI Taxonomy" id="42249"/>
    <lineage>
        <taxon>Eukaryota</taxon>
        <taxon>Fungi</taxon>
        <taxon>Dikarya</taxon>
        <taxon>Ascomycota</taxon>
        <taxon>Pezizomycotina</taxon>
        <taxon>Pezizomycetes</taxon>
        <taxon>Pezizales</taxon>
        <taxon>Tuberaceae</taxon>
        <taxon>Tuber</taxon>
    </lineage>
</organism>
<reference evidence="1 2" key="1">
    <citation type="submission" date="2018-03" db="EMBL/GenBank/DDBJ databases">
        <title>Genomes of Pezizomycetes fungi and the evolution of truffles.</title>
        <authorList>
            <person name="Murat C."/>
            <person name="Payen T."/>
            <person name="Noel B."/>
            <person name="Kuo A."/>
            <person name="Martin F.M."/>
        </authorList>
    </citation>
    <scope>NUCLEOTIDE SEQUENCE [LARGE SCALE GENOMIC DNA]</scope>
    <source>
        <strain evidence="1">091103-1</strain>
    </source>
</reference>
<keyword evidence="2" id="KW-1185">Reference proteome</keyword>
<name>A0A317SST2_9PEZI</name>
<accession>A0A317SST2</accession>
<dbReference type="AlphaFoldDB" id="A0A317SST2"/>
<dbReference type="OrthoDB" id="412006at2759"/>
<dbReference type="Proteomes" id="UP000246991">
    <property type="component" value="Unassembled WGS sequence"/>
</dbReference>
<feature type="non-terminal residue" evidence="1">
    <location>
        <position position="56"/>
    </location>
</feature>
<protein>
    <submittedName>
        <fullName evidence="1">Uncharacterized protein</fullName>
    </submittedName>
</protein>
<dbReference type="EMBL" id="PYWC01000021">
    <property type="protein sequence ID" value="PWW77595.1"/>
    <property type="molecule type" value="Genomic_DNA"/>
</dbReference>
<proteinExistence type="predicted"/>